<sequence length="134" mass="14579">MRGFLEEFKQFIDRGNVLDIAIGVVIGGAFGRVVSSFVADLFTPVLGLVIGGVSFQDLVWRIGGTPEAPVMINYGSFLQAVFDFVIIAFAIFLLVKTINSMQRKRDAAPAVPPPTPPEVVLLTEIRDILSRGSR</sequence>
<evidence type="ECO:0000256" key="4">
    <source>
        <dbReference type="ARBA" id="ARBA00022475"/>
    </source>
</evidence>
<dbReference type="NCBIfam" id="TIGR00220">
    <property type="entry name" value="mscL"/>
    <property type="match status" value="1"/>
</dbReference>
<dbReference type="NCBIfam" id="NF001843">
    <property type="entry name" value="PRK00567.1-4"/>
    <property type="match status" value="1"/>
</dbReference>
<evidence type="ECO:0000256" key="7">
    <source>
        <dbReference type="ARBA" id="ARBA00023065"/>
    </source>
</evidence>
<proteinExistence type="inferred from homology"/>
<evidence type="ECO:0000256" key="8">
    <source>
        <dbReference type="ARBA" id="ARBA00023136"/>
    </source>
</evidence>
<dbReference type="EMBL" id="JAFIRA010000002">
    <property type="protein sequence ID" value="MCJ2541658.1"/>
    <property type="molecule type" value="Genomic_DNA"/>
</dbReference>
<protein>
    <recommendedName>
        <fullName evidence="10">Large-conductance mechanosensitive channel</fullName>
    </recommendedName>
</protein>
<evidence type="ECO:0000256" key="1">
    <source>
        <dbReference type="ARBA" id="ARBA00004651"/>
    </source>
</evidence>
<feature type="transmembrane region" description="Helical" evidence="10">
    <location>
        <begin position="20"/>
        <end position="51"/>
    </location>
</feature>
<dbReference type="InterPro" id="IPR037673">
    <property type="entry name" value="MSC/AndL"/>
</dbReference>
<dbReference type="Proteomes" id="UP000830835">
    <property type="component" value="Unassembled WGS sequence"/>
</dbReference>
<evidence type="ECO:0000256" key="5">
    <source>
        <dbReference type="ARBA" id="ARBA00022692"/>
    </source>
</evidence>
<keyword evidence="8 10" id="KW-0472">Membrane</keyword>
<name>A0ABT0C791_THEVL</name>
<evidence type="ECO:0000313" key="12">
    <source>
        <dbReference type="Proteomes" id="UP000830835"/>
    </source>
</evidence>
<dbReference type="RefSeq" id="WP_244348778.1">
    <property type="nucleotide sequence ID" value="NZ_JAFIRA010000002.1"/>
</dbReference>
<keyword evidence="7 10" id="KW-0406">Ion transport</keyword>
<comment type="function">
    <text evidence="10">Channel that opens in response to stretch forces in the membrane lipid bilayer. May participate in the regulation of osmotic pressure changes within the cell.</text>
</comment>
<evidence type="ECO:0000256" key="2">
    <source>
        <dbReference type="ARBA" id="ARBA00007254"/>
    </source>
</evidence>
<dbReference type="PROSITE" id="PS01327">
    <property type="entry name" value="MSCL"/>
    <property type="match status" value="1"/>
</dbReference>
<evidence type="ECO:0000256" key="9">
    <source>
        <dbReference type="ARBA" id="ARBA00023303"/>
    </source>
</evidence>
<dbReference type="InterPro" id="IPR036019">
    <property type="entry name" value="MscL_channel"/>
</dbReference>
<dbReference type="PRINTS" id="PR01264">
    <property type="entry name" value="MECHCHANNEL"/>
</dbReference>
<dbReference type="Pfam" id="PF01741">
    <property type="entry name" value="MscL"/>
    <property type="match status" value="1"/>
</dbReference>
<organism evidence="11 12">
    <name type="scientific">Thermostichus vulcanus str. 'Rupite'</name>
    <dbReference type="NCBI Taxonomy" id="2813851"/>
    <lineage>
        <taxon>Bacteria</taxon>
        <taxon>Bacillati</taxon>
        <taxon>Cyanobacteriota</taxon>
        <taxon>Cyanophyceae</taxon>
        <taxon>Thermostichales</taxon>
        <taxon>Thermostichaceae</taxon>
        <taxon>Thermostichus</taxon>
    </lineage>
</organism>
<comment type="subunit">
    <text evidence="10">Homopentamer.</text>
</comment>
<feature type="transmembrane region" description="Helical" evidence="10">
    <location>
        <begin position="71"/>
        <end position="95"/>
    </location>
</feature>
<comment type="caution">
    <text evidence="11">The sequence shown here is derived from an EMBL/GenBank/DDBJ whole genome shotgun (WGS) entry which is preliminary data.</text>
</comment>
<dbReference type="PANTHER" id="PTHR30266:SF2">
    <property type="entry name" value="LARGE-CONDUCTANCE MECHANOSENSITIVE CHANNEL"/>
    <property type="match status" value="1"/>
</dbReference>
<dbReference type="Gene3D" id="1.10.1200.120">
    <property type="entry name" value="Large-conductance mechanosensitive channel, MscL, domain 1"/>
    <property type="match status" value="1"/>
</dbReference>
<evidence type="ECO:0000256" key="3">
    <source>
        <dbReference type="ARBA" id="ARBA00022448"/>
    </source>
</evidence>
<dbReference type="PANTHER" id="PTHR30266">
    <property type="entry name" value="MECHANOSENSITIVE CHANNEL MSCL"/>
    <property type="match status" value="1"/>
</dbReference>
<evidence type="ECO:0000256" key="6">
    <source>
        <dbReference type="ARBA" id="ARBA00022989"/>
    </source>
</evidence>
<keyword evidence="6 10" id="KW-1133">Transmembrane helix</keyword>
<keyword evidence="3 10" id="KW-0813">Transport</keyword>
<dbReference type="InterPro" id="IPR001185">
    <property type="entry name" value="MS_channel"/>
</dbReference>
<evidence type="ECO:0000256" key="10">
    <source>
        <dbReference type="HAMAP-Rule" id="MF_00115"/>
    </source>
</evidence>
<dbReference type="InterPro" id="IPR019823">
    <property type="entry name" value="Mechanosensitive_channel_CS"/>
</dbReference>
<accession>A0ABT0C791</accession>
<evidence type="ECO:0000313" key="11">
    <source>
        <dbReference type="EMBL" id="MCJ2541658.1"/>
    </source>
</evidence>
<dbReference type="SUPFAM" id="SSF81330">
    <property type="entry name" value="Gated mechanosensitive channel"/>
    <property type="match status" value="1"/>
</dbReference>
<gene>
    <name evidence="10 11" type="primary">mscL</name>
    <name evidence="11" type="ORF">JX360_01855</name>
</gene>
<comment type="subcellular location">
    <subcellularLocation>
        <location evidence="1 10">Cell membrane</location>
        <topology evidence="1 10">Multi-pass membrane protein</topology>
    </subcellularLocation>
</comment>
<keyword evidence="5 10" id="KW-0812">Transmembrane</keyword>
<keyword evidence="4 10" id="KW-1003">Cell membrane</keyword>
<comment type="similarity">
    <text evidence="2 10">Belongs to the MscL family.</text>
</comment>
<reference evidence="11" key="1">
    <citation type="submission" date="2021-02" db="EMBL/GenBank/DDBJ databases">
        <title>The CRISPR/cas machinery reduction and long-range gene transfer in the hot spring cyanobacterium Synechococcus.</title>
        <authorList>
            <person name="Dvorak P."/>
            <person name="Jahodarova E."/>
            <person name="Hasler P."/>
            <person name="Poulickova A."/>
        </authorList>
    </citation>
    <scope>NUCLEOTIDE SEQUENCE</scope>
    <source>
        <strain evidence="11">Rupite</strain>
    </source>
</reference>
<keyword evidence="9 10" id="KW-0407">Ion channel</keyword>
<dbReference type="HAMAP" id="MF_00115">
    <property type="entry name" value="MscL"/>
    <property type="match status" value="1"/>
</dbReference>
<keyword evidence="12" id="KW-1185">Reference proteome</keyword>